<dbReference type="EMBL" id="MT144023">
    <property type="protein sequence ID" value="QJA46861.1"/>
    <property type="molecule type" value="Genomic_DNA"/>
</dbReference>
<evidence type="ECO:0000256" key="1">
    <source>
        <dbReference type="SAM" id="MobiDB-lite"/>
    </source>
</evidence>
<feature type="region of interest" description="Disordered" evidence="1">
    <location>
        <begin position="241"/>
        <end position="262"/>
    </location>
</feature>
<accession>A0A6H1ZHF4</accession>
<name>A0A6H1ZHF4_9ZZZZ</name>
<sequence length="262" mass="30785">MEYRVIRNVNHYIFDSEDEFNKHFKKDEFGNIPIVQSEWRVAQKGAWVWSDDGRIVQILYRGKISDTSRLPNPAKHYIRTVVGTFMCRPNWTMDTDFRKHVNRYTLSGNCNVYMRKTRDRLSKKELQWIALMRLGHSPLKAYKLAFPKAKDDFHIATTVTSLLQYKRIVNEMNKQAQEAAKKLGMDEEYVLKQHKRIIEEESSAKNVISSLQEVSKIIQIYPEERPNRGFLGHSTDYEEITEGELTQAQIGPVKQEEKENEV</sequence>
<evidence type="ECO:0000313" key="2">
    <source>
        <dbReference type="EMBL" id="QJA46861.1"/>
    </source>
</evidence>
<dbReference type="AlphaFoldDB" id="A0A6H1ZHF4"/>
<organism evidence="2">
    <name type="scientific">viral metagenome</name>
    <dbReference type="NCBI Taxonomy" id="1070528"/>
    <lineage>
        <taxon>unclassified sequences</taxon>
        <taxon>metagenomes</taxon>
        <taxon>organismal metagenomes</taxon>
    </lineage>
</organism>
<protein>
    <submittedName>
        <fullName evidence="2">Uncharacterized protein</fullName>
    </submittedName>
</protein>
<reference evidence="2" key="1">
    <citation type="submission" date="2020-03" db="EMBL/GenBank/DDBJ databases">
        <title>The deep terrestrial virosphere.</title>
        <authorList>
            <person name="Holmfeldt K."/>
            <person name="Nilsson E."/>
            <person name="Simone D."/>
            <person name="Lopez-Fernandez M."/>
            <person name="Wu X."/>
            <person name="de Brujin I."/>
            <person name="Lundin D."/>
            <person name="Andersson A."/>
            <person name="Bertilsson S."/>
            <person name="Dopson M."/>
        </authorList>
    </citation>
    <scope>NUCLEOTIDE SEQUENCE</scope>
    <source>
        <strain evidence="2">TM448A00538</strain>
    </source>
</reference>
<gene>
    <name evidence="2" type="ORF">TM448A00538_0023</name>
</gene>
<proteinExistence type="predicted"/>